<dbReference type="KEGG" id="eat:EAT1b_1177"/>
<gene>
    <name evidence="3" type="ordered locus">EAT1b_1177</name>
</gene>
<feature type="chain" id="PRO_5002940252" description="WxL domain-containing protein" evidence="1">
    <location>
        <begin position="26"/>
        <end position="237"/>
    </location>
</feature>
<dbReference type="RefSeq" id="WP_012727224.1">
    <property type="nucleotide sequence ID" value="NC_012673.1"/>
</dbReference>
<dbReference type="STRING" id="360911.EAT1b_1177"/>
<feature type="domain" description="WxL" evidence="2">
    <location>
        <begin position="27"/>
        <end position="229"/>
    </location>
</feature>
<evidence type="ECO:0000313" key="4">
    <source>
        <dbReference type="Proteomes" id="UP000000716"/>
    </source>
</evidence>
<sequence>MRKKRVRLMLLSSMLCFGNMMTVSAMSGETEATIEFTELGVPDIYDPATDAPFSPQPDSNDGFVNTTAAELTLDFAPNLYFGTHTVRDTMALEYVAQPTVTGSKLPRSLLVQVTDRRTTFGNWSVHVKATPFERTSEVGVPSLPGAYFTFNGGAVKSPIGDTDSPVLSSGNIQLNTDNQYVNVMSAAANTGQFTWLAHWTGAGASVKLHVANNMMQVGQHVSKLTWSLTPNLLPPVN</sequence>
<dbReference type="EMBL" id="CP001615">
    <property type="protein sequence ID" value="ACQ70105.1"/>
    <property type="molecule type" value="Genomic_DNA"/>
</dbReference>
<evidence type="ECO:0000259" key="2">
    <source>
        <dbReference type="Pfam" id="PF13731"/>
    </source>
</evidence>
<proteinExistence type="predicted"/>
<reference evidence="3 4" key="1">
    <citation type="journal article" date="2011" name="J. Bacteriol.">
        <title>Complete genome sequence of the Thermophilic Bacterium Exiguobacterium sp. AT1b.</title>
        <authorList>
            <person name="Vishnivetskaya T.A."/>
            <person name="Lucas S."/>
            <person name="Copeland A."/>
            <person name="Lapidus A."/>
            <person name="Glavina Del Rio T."/>
            <person name="Dalin E."/>
            <person name="Tice H."/>
            <person name="Bruce D.C."/>
            <person name="Goodwin L.A."/>
            <person name="Pitluck S."/>
            <person name="Saunders E."/>
            <person name="Brettin T."/>
            <person name="Detter C."/>
            <person name="Han C."/>
            <person name="Larimer F."/>
            <person name="Land M.L."/>
            <person name="Hauser L.J."/>
            <person name="Kyrpides N.C."/>
            <person name="Ovchinnikova G."/>
            <person name="Kathariou S."/>
            <person name="Ramaley R.F."/>
            <person name="Rodrigues D.F."/>
            <person name="Hendrix C."/>
            <person name="Richardson P."/>
            <person name="Tiedje J.M."/>
        </authorList>
    </citation>
    <scope>NUCLEOTIDE SEQUENCE [LARGE SCALE GENOMIC DNA]</scope>
    <source>
        <strain evidence="4">ATCC BAA-1283 / AT1b</strain>
    </source>
</reference>
<protein>
    <recommendedName>
        <fullName evidence="2">WxL domain-containing protein</fullName>
    </recommendedName>
</protein>
<dbReference type="OrthoDB" id="2356942at2"/>
<dbReference type="InterPro" id="IPR027994">
    <property type="entry name" value="WxL_dom"/>
</dbReference>
<feature type="signal peptide" evidence="1">
    <location>
        <begin position="1"/>
        <end position="25"/>
    </location>
</feature>
<organism evidence="3 4">
    <name type="scientific">Exiguobacterium sp. (strain ATCC BAA-1283 / AT1b)</name>
    <dbReference type="NCBI Taxonomy" id="360911"/>
    <lineage>
        <taxon>Bacteria</taxon>
        <taxon>Bacillati</taxon>
        <taxon>Bacillota</taxon>
        <taxon>Bacilli</taxon>
        <taxon>Bacillales</taxon>
        <taxon>Bacillales Family XII. Incertae Sedis</taxon>
        <taxon>Exiguobacterium</taxon>
    </lineage>
</organism>
<dbReference type="HOGENOM" id="CLU_067278_3_0_9"/>
<evidence type="ECO:0000313" key="3">
    <source>
        <dbReference type="EMBL" id="ACQ70105.1"/>
    </source>
</evidence>
<dbReference type="Proteomes" id="UP000000716">
    <property type="component" value="Chromosome"/>
</dbReference>
<keyword evidence="1" id="KW-0732">Signal</keyword>
<evidence type="ECO:0000256" key="1">
    <source>
        <dbReference type="SAM" id="SignalP"/>
    </source>
</evidence>
<dbReference type="AlphaFoldDB" id="C4L712"/>
<keyword evidence="4" id="KW-1185">Reference proteome</keyword>
<dbReference type="Pfam" id="PF13731">
    <property type="entry name" value="WxL"/>
    <property type="match status" value="1"/>
</dbReference>
<name>C4L712_EXISA</name>
<accession>C4L712</accession>